<organism evidence="1 2">
    <name type="scientific">Sciurus vulgaris</name>
    <name type="common">Eurasian red squirrel</name>
    <dbReference type="NCBI Taxonomy" id="55149"/>
    <lineage>
        <taxon>Eukaryota</taxon>
        <taxon>Metazoa</taxon>
        <taxon>Chordata</taxon>
        <taxon>Craniata</taxon>
        <taxon>Vertebrata</taxon>
        <taxon>Euteleostomi</taxon>
        <taxon>Mammalia</taxon>
        <taxon>Eutheria</taxon>
        <taxon>Euarchontoglires</taxon>
        <taxon>Glires</taxon>
        <taxon>Rodentia</taxon>
        <taxon>Sciuromorpha</taxon>
        <taxon>Sciuridae</taxon>
        <taxon>Sciurinae</taxon>
        <taxon>Sciurini</taxon>
        <taxon>Sciurus</taxon>
    </lineage>
</organism>
<proteinExistence type="predicted"/>
<sequence length="50" mass="5487">MGKPSTQVQLRLQQPGHHCPGSIRLLIPLGFKKGADPGMPEPTALDLLWR</sequence>
<dbReference type="Proteomes" id="UP000694564">
    <property type="component" value="Chromosome 9"/>
</dbReference>
<name>A0A8D2ASL5_SCIVU</name>
<reference evidence="1" key="2">
    <citation type="submission" date="2025-09" db="UniProtKB">
        <authorList>
            <consortium name="Ensembl"/>
        </authorList>
    </citation>
    <scope>IDENTIFICATION</scope>
</reference>
<accession>A0A8D2ASL5</accession>
<keyword evidence="2" id="KW-1185">Reference proteome</keyword>
<dbReference type="Ensembl" id="ENSSVLT00005006796.1">
    <property type="protein sequence ID" value="ENSSVLP00005006099.1"/>
    <property type="gene ID" value="ENSSVLG00005004971.1"/>
</dbReference>
<protein>
    <submittedName>
        <fullName evidence="1">Uncharacterized protein</fullName>
    </submittedName>
</protein>
<reference evidence="1" key="1">
    <citation type="submission" date="2025-08" db="UniProtKB">
        <authorList>
            <consortium name="Ensembl"/>
        </authorList>
    </citation>
    <scope>IDENTIFICATION</scope>
</reference>
<evidence type="ECO:0000313" key="2">
    <source>
        <dbReference type="Proteomes" id="UP000694564"/>
    </source>
</evidence>
<evidence type="ECO:0000313" key="1">
    <source>
        <dbReference type="Ensembl" id="ENSSVLP00005006099.1"/>
    </source>
</evidence>
<dbReference type="AlphaFoldDB" id="A0A8D2ASL5"/>